<dbReference type="Proteomes" id="UP000630615">
    <property type="component" value="Unassembled WGS sequence"/>
</dbReference>
<sequence length="549" mass="63833">MQAVLKQSECRLINYSISVKDNNDFNFLLPFLKAQKRIMPNEKKLTLSQINLLTSQKDQLLKVCTNEWEPVNLAPRFGAKNVNCDLCGRPDLVELFDIKNKFTGQIITIGGSCINKFSNLKKAKGLVNNKMELERYTRLLERVPELKEIYYEGEFINHTKYITPSSLQDGYKDTERRLKLYIKKAVKKGKKEARKSLKGISLQKLLSLFFRQKSKLINFGNNTHSNNIYLLRDTAVMIENNQSNGKELISAIEKNNGIVSKRIASEIQNKIFLEQFIEAINEKLPFDIKAIATETGKFIFSVQKNNNKAEFSIESSICISDIVYSKNSSVDFNMFFTKNTKMISPYNENTMLMLLRIAENILKKQFNYIKYQPKQKEILPIIAEHKKLEFKLSEKNIKHTVSKLVNEGYLFANDEHLVIRRTASEILKISSERLYYNEQKKLMQTFAPKKLSQDKWKILTLQRKKDNSTDINKLAKKVTQHLSNMHLFYRDKPDKAINIPIHILEYIGKCNYFYNNEKIVSNSLTEYEKQALTISELITDTINFVSEKN</sequence>
<comment type="caution">
    <text evidence="1">The sequence shown here is derived from an EMBL/GenBank/DDBJ whole genome shotgun (WGS) entry which is preliminary data.</text>
</comment>
<evidence type="ECO:0000313" key="1">
    <source>
        <dbReference type="EMBL" id="GGC96403.1"/>
    </source>
</evidence>
<reference evidence="2" key="1">
    <citation type="journal article" date="2019" name="Int. J. Syst. Evol. Microbiol.">
        <title>The Global Catalogue of Microorganisms (GCM) 10K type strain sequencing project: providing services to taxonomists for standard genome sequencing and annotation.</title>
        <authorList>
            <consortium name="The Broad Institute Genomics Platform"/>
            <consortium name="The Broad Institute Genome Sequencing Center for Infectious Disease"/>
            <person name="Wu L."/>
            <person name="Ma J."/>
        </authorList>
    </citation>
    <scope>NUCLEOTIDE SEQUENCE [LARGE SCALE GENOMIC DNA]</scope>
    <source>
        <strain evidence="2">CGMCC 1.15942</strain>
    </source>
</reference>
<dbReference type="EMBL" id="BMKI01000006">
    <property type="protein sequence ID" value="GGC96403.1"/>
    <property type="molecule type" value="Genomic_DNA"/>
</dbReference>
<protein>
    <submittedName>
        <fullName evidence="1">Uncharacterized protein</fullName>
    </submittedName>
</protein>
<gene>
    <name evidence="1" type="ORF">GCM10011573_27510</name>
</gene>
<name>A0ABQ1PFZ9_9ENTE</name>
<keyword evidence="2" id="KW-1185">Reference proteome</keyword>
<evidence type="ECO:0000313" key="2">
    <source>
        <dbReference type="Proteomes" id="UP000630615"/>
    </source>
</evidence>
<organism evidence="1 2">
    <name type="scientific">Enterococcus wangshanyuanii</name>
    <dbReference type="NCBI Taxonomy" id="2005703"/>
    <lineage>
        <taxon>Bacteria</taxon>
        <taxon>Bacillati</taxon>
        <taxon>Bacillota</taxon>
        <taxon>Bacilli</taxon>
        <taxon>Lactobacillales</taxon>
        <taxon>Enterococcaceae</taxon>
        <taxon>Enterococcus</taxon>
    </lineage>
</organism>
<proteinExistence type="predicted"/>
<accession>A0ABQ1PFZ9</accession>
<dbReference type="RefSeq" id="WP_088270392.1">
    <property type="nucleotide sequence ID" value="NZ_BMKI01000006.1"/>
</dbReference>